<keyword evidence="12" id="KW-1185">Reference proteome</keyword>
<feature type="transmembrane region" description="Helical" evidence="9">
    <location>
        <begin position="97"/>
        <end position="121"/>
    </location>
</feature>
<dbReference type="InterPro" id="IPR002898">
    <property type="entry name" value="MotA_ExbB_proton_chnl"/>
</dbReference>
<dbReference type="GO" id="GO:0017038">
    <property type="term" value="P:protein import"/>
    <property type="evidence" value="ECO:0007669"/>
    <property type="project" value="TreeGrafter"/>
</dbReference>
<evidence type="ECO:0000256" key="5">
    <source>
        <dbReference type="ARBA" id="ARBA00022927"/>
    </source>
</evidence>
<evidence type="ECO:0000313" key="12">
    <source>
        <dbReference type="Proteomes" id="UP000326061"/>
    </source>
</evidence>
<proteinExistence type="inferred from homology"/>
<feature type="transmembrane region" description="Helical" evidence="9">
    <location>
        <begin position="133"/>
        <end position="159"/>
    </location>
</feature>
<keyword evidence="6 9" id="KW-1133">Transmembrane helix</keyword>
<evidence type="ECO:0000256" key="6">
    <source>
        <dbReference type="ARBA" id="ARBA00022989"/>
    </source>
</evidence>
<dbReference type="AlphaFoldDB" id="A0AAJ4A468"/>
<protein>
    <submittedName>
        <fullName evidence="11">MotA/TolQ/ExbB proton channel family protein</fullName>
    </submittedName>
</protein>
<evidence type="ECO:0000256" key="9">
    <source>
        <dbReference type="SAM" id="Phobius"/>
    </source>
</evidence>
<dbReference type="RefSeq" id="WP_152299641.1">
    <property type="nucleotide sequence ID" value="NZ_CP041166.1"/>
</dbReference>
<accession>A0AAJ4A468</accession>
<evidence type="ECO:0000259" key="10">
    <source>
        <dbReference type="Pfam" id="PF01618"/>
    </source>
</evidence>
<dbReference type="InterPro" id="IPR050790">
    <property type="entry name" value="ExbB/TolQ_transport"/>
</dbReference>
<reference evidence="12" key="1">
    <citation type="submission" date="2019-06" db="EMBL/GenBank/DDBJ databases">
        <title>Sulfurimonas gotlandica sp. nov., a chemoautotrophic and psychrotolerant epsilonproteobacterium isolated from a pelagic redoxcline, and an emended description of the genus Sulfurimonas.</title>
        <authorList>
            <person name="Wang S."/>
            <person name="Jiang L."/>
            <person name="Shao Z."/>
        </authorList>
    </citation>
    <scope>NUCLEOTIDE SEQUENCE [LARGE SCALE GENOMIC DNA]</scope>
    <source>
        <strain evidence="12">1-1N</strain>
    </source>
</reference>
<dbReference type="PANTHER" id="PTHR30625:SF15">
    <property type="entry name" value="BIOPOLYMER TRANSPORT PROTEIN EXBB"/>
    <property type="match status" value="1"/>
</dbReference>
<dbReference type="Pfam" id="PF01618">
    <property type="entry name" value="MotA_ExbB"/>
    <property type="match status" value="1"/>
</dbReference>
<keyword evidence="3" id="KW-1003">Cell membrane</keyword>
<comment type="subcellular location">
    <subcellularLocation>
        <location evidence="1">Cell inner membrane</location>
        <topology evidence="1">Multi-pass membrane protein</topology>
    </subcellularLocation>
    <subcellularLocation>
        <location evidence="8">Membrane</location>
        <topology evidence="8">Multi-pass membrane protein</topology>
    </subcellularLocation>
</comment>
<evidence type="ECO:0000256" key="4">
    <source>
        <dbReference type="ARBA" id="ARBA00022692"/>
    </source>
</evidence>
<sequence>MINELIDFYLKSHPVTLGVLALLALYFIVLNWVFFYRYFSLNSWFEIENRSLEGLLMGANSVDSQSFLSNFLKTNSNITKNILDLAKLAATKDATKGLSILSVFASTTPFIGLFGTVVSILDTFTHIGQSSGGMSVIAGGVSDALVATAAGIFVAIFAYTYHQILKRKSFELISFIEMQSDAIIAKKV</sequence>
<dbReference type="EMBL" id="CP041166">
    <property type="protein sequence ID" value="QFR43578.1"/>
    <property type="molecule type" value="Genomic_DNA"/>
</dbReference>
<evidence type="ECO:0000256" key="3">
    <source>
        <dbReference type="ARBA" id="ARBA00022475"/>
    </source>
</evidence>
<keyword evidence="7 9" id="KW-0472">Membrane</keyword>
<name>A0AAJ4A468_9BACT</name>
<keyword evidence="2 8" id="KW-0813">Transport</keyword>
<dbReference type="Proteomes" id="UP000326061">
    <property type="component" value="Chromosome"/>
</dbReference>
<dbReference type="GO" id="GO:0005886">
    <property type="term" value="C:plasma membrane"/>
    <property type="evidence" value="ECO:0007669"/>
    <property type="project" value="UniProtKB-SubCell"/>
</dbReference>
<evidence type="ECO:0000256" key="2">
    <source>
        <dbReference type="ARBA" id="ARBA00022448"/>
    </source>
</evidence>
<dbReference type="PANTHER" id="PTHR30625">
    <property type="entry name" value="PROTEIN TOLQ"/>
    <property type="match status" value="1"/>
</dbReference>
<comment type="similarity">
    <text evidence="8">Belongs to the exbB/tolQ family.</text>
</comment>
<evidence type="ECO:0000256" key="7">
    <source>
        <dbReference type="ARBA" id="ARBA00023136"/>
    </source>
</evidence>
<keyword evidence="5 8" id="KW-0653">Protein transport</keyword>
<gene>
    <name evidence="11" type="ORF">FJR47_06510</name>
</gene>
<keyword evidence="4 9" id="KW-0812">Transmembrane</keyword>
<evidence type="ECO:0000256" key="8">
    <source>
        <dbReference type="RuleBase" id="RU004057"/>
    </source>
</evidence>
<dbReference type="KEGG" id="suln:FJR47_06510"/>
<evidence type="ECO:0000313" key="11">
    <source>
        <dbReference type="EMBL" id="QFR43578.1"/>
    </source>
</evidence>
<feature type="transmembrane region" description="Helical" evidence="9">
    <location>
        <begin position="15"/>
        <end position="35"/>
    </location>
</feature>
<evidence type="ECO:0000256" key="1">
    <source>
        <dbReference type="ARBA" id="ARBA00004429"/>
    </source>
</evidence>
<feature type="domain" description="MotA/TolQ/ExbB proton channel" evidence="10">
    <location>
        <begin position="73"/>
        <end position="177"/>
    </location>
</feature>
<organism evidence="11 12">
    <name type="scientific">Sulfurimonas xiamenensis</name>
    <dbReference type="NCBI Taxonomy" id="2590021"/>
    <lineage>
        <taxon>Bacteria</taxon>
        <taxon>Pseudomonadati</taxon>
        <taxon>Campylobacterota</taxon>
        <taxon>Epsilonproteobacteria</taxon>
        <taxon>Campylobacterales</taxon>
        <taxon>Sulfurimonadaceae</taxon>
        <taxon>Sulfurimonas</taxon>
    </lineage>
</organism>